<dbReference type="InterPro" id="IPR011629">
    <property type="entry name" value="CobW-like_C"/>
</dbReference>
<keyword evidence="3" id="KW-0143">Chaperone</keyword>
<comment type="similarity">
    <text evidence="4">Belongs to the SIMIBI class G3E GTPase family. ZNG1 subfamily.</text>
</comment>
<dbReference type="CDD" id="cd03112">
    <property type="entry name" value="CobW-like"/>
    <property type="match status" value="1"/>
</dbReference>
<evidence type="ECO:0000256" key="3">
    <source>
        <dbReference type="ARBA" id="ARBA00023186"/>
    </source>
</evidence>
<comment type="caution">
    <text evidence="8">The sequence shown here is derived from an EMBL/GenBank/DDBJ whole genome shotgun (WGS) entry which is preliminary data.</text>
</comment>
<evidence type="ECO:0000256" key="6">
    <source>
        <dbReference type="ARBA" id="ARBA00049117"/>
    </source>
</evidence>
<gene>
    <name evidence="8" type="ORF">IAA81_02780</name>
</gene>
<dbReference type="InterPro" id="IPR003495">
    <property type="entry name" value="CobW/HypB/UreG_nucleotide-bd"/>
</dbReference>
<dbReference type="SMART" id="SM00833">
    <property type="entry name" value="CobW_C"/>
    <property type="match status" value="1"/>
</dbReference>
<dbReference type="GO" id="GO:0016787">
    <property type="term" value="F:hydrolase activity"/>
    <property type="evidence" value="ECO:0007669"/>
    <property type="project" value="UniProtKB-KW"/>
</dbReference>
<keyword evidence="2" id="KW-0378">Hydrolase</keyword>
<dbReference type="AlphaFoldDB" id="A0A9D9HNH0"/>
<dbReference type="Gene3D" id="3.30.1220.10">
    <property type="entry name" value="CobW-like, C-terminal domain"/>
    <property type="match status" value="1"/>
</dbReference>
<dbReference type="EMBL" id="JADIMM010000033">
    <property type="protein sequence ID" value="MBO8457137.1"/>
    <property type="molecule type" value="Genomic_DNA"/>
</dbReference>
<comment type="catalytic activity">
    <reaction evidence="6">
        <text>GTP + H2O = GDP + phosphate + H(+)</text>
        <dbReference type="Rhea" id="RHEA:19669"/>
        <dbReference type="ChEBI" id="CHEBI:15377"/>
        <dbReference type="ChEBI" id="CHEBI:15378"/>
        <dbReference type="ChEBI" id="CHEBI:37565"/>
        <dbReference type="ChEBI" id="CHEBI:43474"/>
        <dbReference type="ChEBI" id="CHEBI:58189"/>
    </reaction>
    <physiologicalReaction direction="left-to-right" evidence="6">
        <dbReference type="Rhea" id="RHEA:19670"/>
    </physiologicalReaction>
</comment>
<dbReference type="PANTHER" id="PTHR43603:SF1">
    <property type="entry name" value="ZINC-REGULATED GTPASE METALLOPROTEIN ACTIVATOR 1"/>
    <property type="match status" value="1"/>
</dbReference>
<name>A0A9D9HNH0_9SPIR</name>
<accession>A0A9D9HNH0</accession>
<evidence type="ECO:0000256" key="2">
    <source>
        <dbReference type="ARBA" id="ARBA00022801"/>
    </source>
</evidence>
<organism evidence="8 9">
    <name type="scientific">Candidatus Gallitreponema excrementavium</name>
    <dbReference type="NCBI Taxonomy" id="2840840"/>
    <lineage>
        <taxon>Bacteria</taxon>
        <taxon>Pseudomonadati</taxon>
        <taxon>Spirochaetota</taxon>
        <taxon>Spirochaetia</taxon>
        <taxon>Spirochaetales</taxon>
        <taxon>Candidatus Gallitreponema</taxon>
    </lineage>
</organism>
<evidence type="ECO:0000256" key="5">
    <source>
        <dbReference type="ARBA" id="ARBA00045658"/>
    </source>
</evidence>
<evidence type="ECO:0000259" key="7">
    <source>
        <dbReference type="SMART" id="SM00833"/>
    </source>
</evidence>
<sequence>MPEEKKLIPVTLLTGYLGAGKTTLLNHILHNQKGYKVAVIVNDIGEVNIDAGMIEKDASIVEKDSVVPLQNGCICCTLKTDLINQILTLAESGKYDYILIEASGICEPIPIAQSICILDGTAEDQGMPKVVRLDNIVAVVDALRLVTEFAGGDSLLREKMDEEDIANLLVQQIEFCNTILINKTDLVTREQLDKVEAVIRALQPSAKMIETTKGVIDLKEILDTKLFDFEKVFNTAAWIQELDKDEEEEETPHDHDHDHDHGEDCKCGCKHHHHHGEGETEEYGISTFVYKRRQPFNREKLETFAGDWPQGVIRSKGLVWFSDENDMAYILEQAGRQITASPSGYWLATASKKELEEAMKEDPRIKKDWDDKVGDREIKLVFIGQKMDKEKIIRDLDSCLDPFEK</sequence>
<comment type="function">
    <text evidence="5">Zinc chaperone that directly transfers zinc cofactor to target proteins, thereby activating them. Zinc is transferred from the CXCC motif in the GTPase domain to the zinc binding site in target proteins in a process requiring GTP hydrolysis.</text>
</comment>
<reference evidence="8" key="2">
    <citation type="journal article" date="2021" name="PeerJ">
        <title>Extensive microbial diversity within the chicken gut microbiome revealed by metagenomics and culture.</title>
        <authorList>
            <person name="Gilroy R."/>
            <person name="Ravi A."/>
            <person name="Getino M."/>
            <person name="Pursley I."/>
            <person name="Horton D.L."/>
            <person name="Alikhan N.F."/>
            <person name="Baker D."/>
            <person name="Gharbi K."/>
            <person name="Hall N."/>
            <person name="Watson M."/>
            <person name="Adriaenssens E.M."/>
            <person name="Foster-Nyarko E."/>
            <person name="Jarju S."/>
            <person name="Secka A."/>
            <person name="Antonio M."/>
            <person name="Oren A."/>
            <person name="Chaudhuri R.R."/>
            <person name="La Ragione R."/>
            <person name="Hildebrand F."/>
            <person name="Pallen M.J."/>
        </authorList>
    </citation>
    <scope>NUCLEOTIDE SEQUENCE</scope>
    <source>
        <strain evidence="8">10532</strain>
    </source>
</reference>
<dbReference type="Pfam" id="PF07683">
    <property type="entry name" value="CobW_C"/>
    <property type="match status" value="1"/>
</dbReference>
<dbReference type="InterPro" id="IPR027417">
    <property type="entry name" value="P-loop_NTPase"/>
</dbReference>
<evidence type="ECO:0000313" key="8">
    <source>
        <dbReference type="EMBL" id="MBO8457137.1"/>
    </source>
</evidence>
<evidence type="ECO:0000256" key="4">
    <source>
        <dbReference type="ARBA" id="ARBA00034320"/>
    </source>
</evidence>
<dbReference type="Gene3D" id="3.40.50.300">
    <property type="entry name" value="P-loop containing nucleotide triphosphate hydrolases"/>
    <property type="match status" value="1"/>
</dbReference>
<dbReference type="InterPro" id="IPR036627">
    <property type="entry name" value="CobW-likC_sf"/>
</dbReference>
<evidence type="ECO:0000313" key="9">
    <source>
        <dbReference type="Proteomes" id="UP000823638"/>
    </source>
</evidence>
<dbReference type="InterPro" id="IPR051927">
    <property type="entry name" value="Zn_Chap_cDPG_Synth"/>
</dbReference>
<feature type="domain" description="CobW C-terminal" evidence="7">
    <location>
        <begin position="285"/>
        <end position="400"/>
    </location>
</feature>
<dbReference type="Proteomes" id="UP000823638">
    <property type="component" value="Unassembled WGS sequence"/>
</dbReference>
<protein>
    <submittedName>
        <fullName evidence="8">GTP-binding protein</fullName>
    </submittedName>
</protein>
<proteinExistence type="inferred from homology"/>
<reference evidence="8" key="1">
    <citation type="submission" date="2020-10" db="EMBL/GenBank/DDBJ databases">
        <authorList>
            <person name="Gilroy R."/>
        </authorList>
    </citation>
    <scope>NUCLEOTIDE SEQUENCE</scope>
    <source>
        <strain evidence="8">10532</strain>
    </source>
</reference>
<dbReference type="SUPFAM" id="SSF52540">
    <property type="entry name" value="P-loop containing nucleoside triphosphate hydrolases"/>
    <property type="match status" value="1"/>
</dbReference>
<dbReference type="PANTHER" id="PTHR43603">
    <property type="entry name" value="COBW DOMAIN-CONTAINING PROTEIN DDB_G0274527"/>
    <property type="match status" value="1"/>
</dbReference>
<evidence type="ECO:0000256" key="1">
    <source>
        <dbReference type="ARBA" id="ARBA00022741"/>
    </source>
</evidence>
<dbReference type="GO" id="GO:0000166">
    <property type="term" value="F:nucleotide binding"/>
    <property type="evidence" value="ECO:0007669"/>
    <property type="project" value="UniProtKB-KW"/>
</dbReference>
<keyword evidence="1" id="KW-0547">Nucleotide-binding</keyword>
<dbReference type="Pfam" id="PF02492">
    <property type="entry name" value="cobW"/>
    <property type="match status" value="1"/>
</dbReference>